<keyword evidence="4" id="KW-1185">Reference proteome</keyword>
<dbReference type="InterPro" id="IPR029447">
    <property type="entry name" value="DUF4439"/>
</dbReference>
<dbReference type="InterPro" id="IPR009078">
    <property type="entry name" value="Ferritin-like_SF"/>
</dbReference>
<dbReference type="SUPFAM" id="SSF47240">
    <property type="entry name" value="Ferritin-like"/>
    <property type="match status" value="1"/>
</dbReference>
<comment type="caution">
    <text evidence="3">The sequence shown here is derived from an EMBL/GenBank/DDBJ whole genome shotgun (WGS) entry which is preliminary data.</text>
</comment>
<protein>
    <submittedName>
        <fullName evidence="3">DUF4439 domain-containing protein</fullName>
    </submittedName>
</protein>
<reference evidence="3 4" key="1">
    <citation type="submission" date="2023-06" db="EMBL/GenBank/DDBJ databases">
        <title>Cellulomonas sp. MW9 Whole genome sequence.</title>
        <authorList>
            <person name="Park S."/>
        </authorList>
    </citation>
    <scope>NUCLEOTIDE SEQUENCE [LARGE SCALE GENOMIC DNA]</scope>
    <source>
        <strain evidence="3 4">MW9</strain>
    </source>
</reference>
<feature type="compositionally biased region" description="Low complexity" evidence="1">
    <location>
        <begin position="189"/>
        <end position="205"/>
    </location>
</feature>
<dbReference type="EMBL" id="JAUCGR010000004">
    <property type="protein sequence ID" value="MDM7832718.1"/>
    <property type="molecule type" value="Genomic_DNA"/>
</dbReference>
<dbReference type="Proteomes" id="UP001321453">
    <property type="component" value="Unassembled WGS sequence"/>
</dbReference>
<dbReference type="InterPro" id="IPR012347">
    <property type="entry name" value="Ferritin-like"/>
</dbReference>
<evidence type="ECO:0000256" key="1">
    <source>
        <dbReference type="SAM" id="MobiDB-lite"/>
    </source>
</evidence>
<feature type="domain" description="DUF4439" evidence="2">
    <location>
        <begin position="214"/>
        <end position="339"/>
    </location>
</feature>
<dbReference type="Gene3D" id="1.20.1260.10">
    <property type="match status" value="1"/>
</dbReference>
<feature type="region of interest" description="Disordered" evidence="1">
    <location>
        <begin position="176"/>
        <end position="205"/>
    </location>
</feature>
<evidence type="ECO:0000313" key="3">
    <source>
        <dbReference type="EMBL" id="MDM7832718.1"/>
    </source>
</evidence>
<organism evidence="3 4">
    <name type="scientific">Cellulomonas edaphi</name>
    <dbReference type="NCBI Taxonomy" id="3053468"/>
    <lineage>
        <taxon>Bacteria</taxon>
        <taxon>Bacillati</taxon>
        <taxon>Actinomycetota</taxon>
        <taxon>Actinomycetes</taxon>
        <taxon>Micrococcales</taxon>
        <taxon>Cellulomonadaceae</taxon>
        <taxon>Cellulomonas</taxon>
    </lineage>
</organism>
<proteinExistence type="predicted"/>
<name>A0ABT7SAS2_9CELL</name>
<dbReference type="RefSeq" id="WP_289448218.1">
    <property type="nucleotide sequence ID" value="NZ_JAUCGR010000004.1"/>
</dbReference>
<gene>
    <name evidence="3" type="ORF">QRT05_15380</name>
</gene>
<evidence type="ECO:0000313" key="4">
    <source>
        <dbReference type="Proteomes" id="UP001321453"/>
    </source>
</evidence>
<accession>A0ABT7SAS2</accession>
<sequence>MSLLRTSPFPHDDRLRPPARAVRHVARITAAALAVALLGACSVRLEGPPQVEPSPGAVEQVRARTLADAAALEDAARAALATAPPATVAAVLDDVADFSEQHALQLGPAYDSGLSPSPTATPAPVVAEPADVLAELADATRTALIDADSTDDADLARLVASIGTAREQLTRRLARATGVRSPAVQPVRASEPVPSPAASDPAPGPAAEDLAALVVAHDQAGYAYEVIAAKQPGAVRDKARAAAAAHRDQAQRWAVVAGTAQSADDPRRVAYDVPDGLGSTATARRLAVSLESAVAEANATLVGRTPAGERATFVDGLRAATSAARPWGAAPVAFPGLPERAEG</sequence>
<evidence type="ECO:0000259" key="2">
    <source>
        <dbReference type="Pfam" id="PF14530"/>
    </source>
</evidence>
<dbReference type="Pfam" id="PF14530">
    <property type="entry name" value="DUF4439"/>
    <property type="match status" value="1"/>
</dbReference>